<dbReference type="EMBL" id="VJOY01000006">
    <property type="protein sequence ID" value="TRX74823.1"/>
    <property type="molecule type" value="Genomic_DNA"/>
</dbReference>
<accession>A0A553GZA3</accession>
<gene>
    <name evidence="1" type="ORF">FM069_09830</name>
</gene>
<proteinExistence type="predicted"/>
<protein>
    <submittedName>
        <fullName evidence="1">Uncharacterized protein</fullName>
    </submittedName>
</protein>
<dbReference type="OrthoDB" id="6968898at2"/>
<dbReference type="AlphaFoldDB" id="A0A553GZA3"/>
<dbReference type="Proteomes" id="UP000315235">
    <property type="component" value="Unassembled WGS sequence"/>
</dbReference>
<organism evidence="1 2">
    <name type="scientific">Pseudomonas mangiferae</name>
    <dbReference type="NCBI Taxonomy" id="2593654"/>
    <lineage>
        <taxon>Bacteria</taxon>
        <taxon>Pseudomonadati</taxon>
        <taxon>Pseudomonadota</taxon>
        <taxon>Gammaproteobacteria</taxon>
        <taxon>Pseudomonadales</taxon>
        <taxon>Pseudomonadaceae</taxon>
        <taxon>Pseudomonas</taxon>
    </lineage>
</organism>
<dbReference type="Pfam" id="PF20390">
    <property type="entry name" value="DUF6685"/>
    <property type="match status" value="1"/>
</dbReference>
<sequence length="294" mass="31759">MTPVPASLSERLAAIAQRLGLSGRAPRQVLERASQLHLPFQALSAPPESIWWDDALPLQRLVELPRDALSGPVQDDKQAARAALMGVVRTRRAAPAELDLRQVDGLPGSNPGLPPCARFEDYVAALPHRQVRIIGYKDFLKAIGHALPGFPGGAPVALQRAAWRGGRLFWAGDQHTEAFASAIAYARFRGLALSTQAERLDHELDPQALSALDQRYHVLAMPSQAWADAGFMGLLVETGIPYARLSLLRHAGAPEWLMLPKQDADATALGAGLRLAGAADVVAYLRGLPAPRRR</sequence>
<dbReference type="RefSeq" id="WP_143488125.1">
    <property type="nucleotide sequence ID" value="NZ_VJOY01000006.1"/>
</dbReference>
<name>A0A553GZA3_9PSED</name>
<evidence type="ECO:0000313" key="2">
    <source>
        <dbReference type="Proteomes" id="UP000315235"/>
    </source>
</evidence>
<dbReference type="InterPro" id="IPR046507">
    <property type="entry name" value="DUF6685"/>
</dbReference>
<evidence type="ECO:0000313" key="1">
    <source>
        <dbReference type="EMBL" id="TRX74823.1"/>
    </source>
</evidence>
<reference evidence="1 2" key="1">
    <citation type="submission" date="2019-07" db="EMBL/GenBank/DDBJ databases">
        <title>Pseudomonas mangiferae sp. nov., isolated from bark of mango tree in Thailand.</title>
        <authorList>
            <person name="Srisuk N."/>
            <person name="Anurat P."/>
        </authorList>
    </citation>
    <scope>NUCLEOTIDE SEQUENCE [LARGE SCALE GENOMIC DNA]</scope>
    <source>
        <strain evidence="1 2">DMKU_BBB3-04</strain>
    </source>
</reference>
<comment type="caution">
    <text evidence="1">The sequence shown here is derived from an EMBL/GenBank/DDBJ whole genome shotgun (WGS) entry which is preliminary data.</text>
</comment>
<keyword evidence="2" id="KW-1185">Reference proteome</keyword>